<keyword evidence="3" id="KW-1185">Reference proteome</keyword>
<sequence length="66" mass="7150">MAPTLLTLNHSNSKPSVSLSSVCLFLSTLGLSLTSVIHNHLIALGRLFHFFAKLGRQFPDTMAEAP</sequence>
<dbReference type="AlphaFoldDB" id="A0A9Q1FHK3"/>
<dbReference type="EMBL" id="JAINUF010000005">
    <property type="protein sequence ID" value="KAJ8359065.1"/>
    <property type="molecule type" value="Genomic_DNA"/>
</dbReference>
<name>A0A9Q1FHK3_SYNKA</name>
<feature type="transmembrane region" description="Helical" evidence="1">
    <location>
        <begin position="17"/>
        <end position="37"/>
    </location>
</feature>
<evidence type="ECO:0000313" key="2">
    <source>
        <dbReference type="EMBL" id="KAJ8359065.1"/>
    </source>
</evidence>
<accession>A0A9Q1FHK3</accession>
<dbReference type="Proteomes" id="UP001152622">
    <property type="component" value="Chromosome 5"/>
</dbReference>
<proteinExistence type="predicted"/>
<organism evidence="2 3">
    <name type="scientific">Synaphobranchus kaupii</name>
    <name type="common">Kaup's arrowtooth eel</name>
    <dbReference type="NCBI Taxonomy" id="118154"/>
    <lineage>
        <taxon>Eukaryota</taxon>
        <taxon>Metazoa</taxon>
        <taxon>Chordata</taxon>
        <taxon>Craniata</taxon>
        <taxon>Vertebrata</taxon>
        <taxon>Euteleostomi</taxon>
        <taxon>Actinopterygii</taxon>
        <taxon>Neopterygii</taxon>
        <taxon>Teleostei</taxon>
        <taxon>Anguilliformes</taxon>
        <taxon>Synaphobranchidae</taxon>
        <taxon>Synaphobranchus</taxon>
    </lineage>
</organism>
<reference evidence="2" key="1">
    <citation type="journal article" date="2023" name="Science">
        <title>Genome structures resolve the early diversification of teleost fishes.</title>
        <authorList>
            <person name="Parey E."/>
            <person name="Louis A."/>
            <person name="Montfort J."/>
            <person name="Bouchez O."/>
            <person name="Roques C."/>
            <person name="Iampietro C."/>
            <person name="Lluch J."/>
            <person name="Castinel A."/>
            <person name="Donnadieu C."/>
            <person name="Desvignes T."/>
            <person name="Floi Bucao C."/>
            <person name="Jouanno E."/>
            <person name="Wen M."/>
            <person name="Mejri S."/>
            <person name="Dirks R."/>
            <person name="Jansen H."/>
            <person name="Henkel C."/>
            <person name="Chen W.J."/>
            <person name="Zahm M."/>
            <person name="Cabau C."/>
            <person name="Klopp C."/>
            <person name="Thompson A.W."/>
            <person name="Robinson-Rechavi M."/>
            <person name="Braasch I."/>
            <person name="Lecointre G."/>
            <person name="Bobe J."/>
            <person name="Postlethwait J.H."/>
            <person name="Berthelot C."/>
            <person name="Roest Crollius H."/>
            <person name="Guiguen Y."/>
        </authorList>
    </citation>
    <scope>NUCLEOTIDE SEQUENCE</scope>
    <source>
        <strain evidence="2">WJC10195</strain>
    </source>
</reference>
<evidence type="ECO:0000256" key="1">
    <source>
        <dbReference type="SAM" id="Phobius"/>
    </source>
</evidence>
<protein>
    <submittedName>
        <fullName evidence="2">Uncharacterized protein</fullName>
    </submittedName>
</protein>
<comment type="caution">
    <text evidence="2">The sequence shown here is derived from an EMBL/GenBank/DDBJ whole genome shotgun (WGS) entry which is preliminary data.</text>
</comment>
<evidence type="ECO:0000313" key="3">
    <source>
        <dbReference type="Proteomes" id="UP001152622"/>
    </source>
</evidence>
<keyword evidence="1" id="KW-0812">Transmembrane</keyword>
<keyword evidence="1" id="KW-1133">Transmembrane helix</keyword>
<keyword evidence="1" id="KW-0472">Membrane</keyword>
<gene>
    <name evidence="2" type="ORF">SKAU_G00155900</name>
</gene>